<organism evidence="2 3">
    <name type="scientific">Chiayiivirga flava</name>
    <dbReference type="NCBI Taxonomy" id="659595"/>
    <lineage>
        <taxon>Bacteria</taxon>
        <taxon>Pseudomonadati</taxon>
        <taxon>Pseudomonadota</taxon>
        <taxon>Gammaproteobacteria</taxon>
        <taxon>Lysobacterales</taxon>
        <taxon>Lysobacteraceae</taxon>
        <taxon>Chiayiivirga</taxon>
    </lineage>
</organism>
<sequence>MTAQRAADTTQPPARGTPRSAIYAGRVRHRRHAPRAHAFEYQLFMLCIDLAELDTLFRGRWFWSVGRRNLAQFRRSDYLGDPDVPLDTAVRARVAQATGRSPDGPIHLLTHLRYFGHCFNPVSFYYCYAADGVTLDSIVAEITNTPWKERHSYVLPLRDAVPHASAFEWGFAKRFHVSPFMAMQRDYRWRLQPPGRDLRVHMEVLAAGVPEFDATLVLERRPLTGAQLARCLLRYPLMTLQVVAAIHWQALRLWLKRVPVHNHPTLADTPRP</sequence>
<accession>A0A7W8D3M7</accession>
<name>A0A7W8D3M7_9GAMM</name>
<evidence type="ECO:0000256" key="1">
    <source>
        <dbReference type="SAM" id="MobiDB-lite"/>
    </source>
</evidence>
<dbReference type="RefSeq" id="WP_183959855.1">
    <property type="nucleotide sequence ID" value="NZ_JACHHP010000001.1"/>
</dbReference>
<dbReference type="PANTHER" id="PTHR33973:SF4">
    <property type="entry name" value="OS07G0153300 PROTEIN"/>
    <property type="match status" value="1"/>
</dbReference>
<dbReference type="Pfam" id="PF07103">
    <property type="entry name" value="DUF1365"/>
    <property type="match status" value="1"/>
</dbReference>
<evidence type="ECO:0000313" key="2">
    <source>
        <dbReference type="EMBL" id="MBB5207343.1"/>
    </source>
</evidence>
<feature type="region of interest" description="Disordered" evidence="1">
    <location>
        <begin position="1"/>
        <end position="20"/>
    </location>
</feature>
<dbReference type="Proteomes" id="UP000521199">
    <property type="component" value="Unassembled WGS sequence"/>
</dbReference>
<keyword evidence="3" id="KW-1185">Reference proteome</keyword>
<dbReference type="AlphaFoldDB" id="A0A7W8D3M7"/>
<gene>
    <name evidence="2" type="ORF">HNQ52_000859</name>
</gene>
<evidence type="ECO:0000313" key="3">
    <source>
        <dbReference type="Proteomes" id="UP000521199"/>
    </source>
</evidence>
<feature type="compositionally biased region" description="Polar residues" evidence="1">
    <location>
        <begin position="1"/>
        <end position="12"/>
    </location>
</feature>
<dbReference type="InterPro" id="IPR010775">
    <property type="entry name" value="DUF1365"/>
</dbReference>
<reference evidence="2 3" key="1">
    <citation type="submission" date="2020-08" db="EMBL/GenBank/DDBJ databases">
        <title>Genomic Encyclopedia of Type Strains, Phase IV (KMG-IV): sequencing the most valuable type-strain genomes for metagenomic binning, comparative biology and taxonomic classification.</title>
        <authorList>
            <person name="Goeker M."/>
        </authorList>
    </citation>
    <scope>NUCLEOTIDE SEQUENCE [LARGE SCALE GENOMIC DNA]</scope>
    <source>
        <strain evidence="2 3">DSM 24163</strain>
    </source>
</reference>
<evidence type="ECO:0008006" key="4">
    <source>
        <dbReference type="Google" id="ProtNLM"/>
    </source>
</evidence>
<comment type="caution">
    <text evidence="2">The sequence shown here is derived from an EMBL/GenBank/DDBJ whole genome shotgun (WGS) entry which is preliminary data.</text>
</comment>
<proteinExistence type="predicted"/>
<dbReference type="EMBL" id="JACHHP010000001">
    <property type="protein sequence ID" value="MBB5207343.1"/>
    <property type="molecule type" value="Genomic_DNA"/>
</dbReference>
<protein>
    <recommendedName>
        <fullName evidence="4">DUF1365 domain-containing protein</fullName>
    </recommendedName>
</protein>
<dbReference type="PANTHER" id="PTHR33973">
    <property type="entry name" value="OS07G0153300 PROTEIN"/>
    <property type="match status" value="1"/>
</dbReference>